<sequence>MAIAGTALHSPFDLRSLQDGLGRVNHQPVSVHSFTNKRFTVNFRAPIDQVRKLLHAAIEPDEIPSTGLGMFGMCACDFWVNRLGWLPIPRIRNNDMLFRVSARIRKGGRSHRAFYTIGSNSSSRLLGFLGQRFSHFRKRVSDFQRVDNGAEYSLQCIDPDPLARGQLCAEMDSVSKERPETTVFSDIQDATEFVFNVDGSCGYSFAKDRLSFQPIDYPEWDMYFCHGCTYRFPLLDHLVQSLGIDAEFDSVLFMQNTRQTWCSSWLYPSRAA</sequence>
<proteinExistence type="predicted"/>
<accession>A0A5C5VDY8</accession>
<evidence type="ECO:0000313" key="2">
    <source>
        <dbReference type="Proteomes" id="UP000316714"/>
    </source>
</evidence>
<dbReference type="RefSeq" id="WP_146564057.1">
    <property type="nucleotide sequence ID" value="NZ_SIHJ01000001.1"/>
</dbReference>
<comment type="caution">
    <text evidence="1">The sequence shown here is derived from an EMBL/GenBank/DDBJ whole genome shotgun (WGS) entry which is preliminary data.</text>
</comment>
<protein>
    <submittedName>
        <fullName evidence="1">Uncharacterized protein</fullName>
    </submittedName>
</protein>
<gene>
    <name evidence="1" type="ORF">KOR34_17710</name>
</gene>
<dbReference type="Proteomes" id="UP000316714">
    <property type="component" value="Unassembled WGS sequence"/>
</dbReference>
<dbReference type="EMBL" id="SIHJ01000001">
    <property type="protein sequence ID" value="TWT36826.1"/>
    <property type="molecule type" value="Genomic_DNA"/>
</dbReference>
<dbReference type="OrthoDB" id="5492672at2"/>
<reference evidence="1 2" key="1">
    <citation type="submission" date="2019-02" db="EMBL/GenBank/DDBJ databases">
        <title>Deep-cultivation of Planctomycetes and their phenomic and genomic characterization uncovers novel biology.</title>
        <authorList>
            <person name="Wiegand S."/>
            <person name="Jogler M."/>
            <person name="Boedeker C."/>
            <person name="Pinto D."/>
            <person name="Vollmers J."/>
            <person name="Rivas-Marin E."/>
            <person name="Kohn T."/>
            <person name="Peeters S.H."/>
            <person name="Heuer A."/>
            <person name="Rast P."/>
            <person name="Oberbeckmann S."/>
            <person name="Bunk B."/>
            <person name="Jeske O."/>
            <person name="Meyerdierks A."/>
            <person name="Storesund J.E."/>
            <person name="Kallscheuer N."/>
            <person name="Luecker S."/>
            <person name="Lage O.M."/>
            <person name="Pohl T."/>
            <person name="Merkel B.J."/>
            <person name="Hornburger P."/>
            <person name="Mueller R.-W."/>
            <person name="Bruemmer F."/>
            <person name="Labrenz M."/>
            <person name="Spormann A.M."/>
            <person name="Op Den Camp H."/>
            <person name="Overmann J."/>
            <person name="Amann R."/>
            <person name="Jetten M.S.M."/>
            <person name="Mascher T."/>
            <person name="Medema M.H."/>
            <person name="Devos D.P."/>
            <person name="Kaster A.-K."/>
            <person name="Ovreas L."/>
            <person name="Rohde M."/>
            <person name="Galperin M.Y."/>
            <person name="Jogler C."/>
        </authorList>
    </citation>
    <scope>NUCLEOTIDE SEQUENCE [LARGE SCALE GENOMIC DNA]</scope>
    <source>
        <strain evidence="1 2">KOR34</strain>
    </source>
</reference>
<keyword evidence="2" id="KW-1185">Reference proteome</keyword>
<dbReference type="AlphaFoldDB" id="A0A5C5VDY8"/>
<name>A0A5C5VDY8_9BACT</name>
<evidence type="ECO:0000313" key="1">
    <source>
        <dbReference type="EMBL" id="TWT36826.1"/>
    </source>
</evidence>
<organism evidence="1 2">
    <name type="scientific">Posidoniimonas corsicana</name>
    <dbReference type="NCBI Taxonomy" id="1938618"/>
    <lineage>
        <taxon>Bacteria</taxon>
        <taxon>Pseudomonadati</taxon>
        <taxon>Planctomycetota</taxon>
        <taxon>Planctomycetia</taxon>
        <taxon>Pirellulales</taxon>
        <taxon>Lacipirellulaceae</taxon>
        <taxon>Posidoniimonas</taxon>
    </lineage>
</organism>